<proteinExistence type="predicted"/>
<evidence type="ECO:0008006" key="4">
    <source>
        <dbReference type="Google" id="ProtNLM"/>
    </source>
</evidence>
<dbReference type="Gene3D" id="2.60.40.10">
    <property type="entry name" value="Immunoglobulins"/>
    <property type="match status" value="1"/>
</dbReference>
<accession>A0A2C9JP64</accession>
<feature type="chain" id="PRO_5012383757" description="Ig-like domain-containing protein" evidence="1">
    <location>
        <begin position="21"/>
        <end position="227"/>
    </location>
</feature>
<dbReference type="VEuPathDB" id="VectorBase:BGLAX_037984"/>
<dbReference type="KEGG" id="bgt:106061903"/>
<evidence type="ECO:0000256" key="1">
    <source>
        <dbReference type="SAM" id="SignalP"/>
    </source>
</evidence>
<gene>
    <name evidence="2" type="primary">106061903</name>
</gene>
<dbReference type="VEuPathDB" id="VectorBase:BGLB005638"/>
<dbReference type="InterPro" id="IPR013783">
    <property type="entry name" value="Ig-like_fold"/>
</dbReference>
<keyword evidence="1" id="KW-0732">Signal</keyword>
<reference evidence="2" key="1">
    <citation type="submission" date="2020-05" db="UniProtKB">
        <authorList>
            <consortium name="EnsemblMetazoa"/>
        </authorList>
    </citation>
    <scope>IDENTIFICATION</scope>
    <source>
        <strain evidence="2">BB02</strain>
    </source>
</reference>
<sequence length="227" mass="25866">MGNFRLACIICAFLIQFTIAELEITVEPKVIWPGLTPKLVLNCSLTNNGSAEKDFINVLEISLSRYNETRKQFDDLLSQLINSSGVKQLVELRDAQISSGSQFLTLTLHNPTQNDANKYRCIAKGITRLNKYYSIDAYDKVESSNITEYTEEIKRLRKRETELMTIKDTDKCSPTNVSEKEKPTLNFQGNSMTMKEYIQPLTLKCSFTGLTNDTKQNLSVNFMNIIH</sequence>
<organism evidence="2 3">
    <name type="scientific">Biomphalaria glabrata</name>
    <name type="common">Bloodfluke planorb</name>
    <name type="synonym">Freshwater snail</name>
    <dbReference type="NCBI Taxonomy" id="6526"/>
    <lineage>
        <taxon>Eukaryota</taxon>
        <taxon>Metazoa</taxon>
        <taxon>Spiralia</taxon>
        <taxon>Lophotrochozoa</taxon>
        <taxon>Mollusca</taxon>
        <taxon>Gastropoda</taxon>
        <taxon>Heterobranchia</taxon>
        <taxon>Euthyneura</taxon>
        <taxon>Panpulmonata</taxon>
        <taxon>Hygrophila</taxon>
        <taxon>Lymnaeoidea</taxon>
        <taxon>Planorbidae</taxon>
        <taxon>Biomphalaria</taxon>
    </lineage>
</organism>
<dbReference type="AlphaFoldDB" id="A0A2C9JP64"/>
<dbReference type="Proteomes" id="UP000076420">
    <property type="component" value="Unassembled WGS sequence"/>
</dbReference>
<evidence type="ECO:0000313" key="2">
    <source>
        <dbReference type="EnsemblMetazoa" id="BGLB005638-PB"/>
    </source>
</evidence>
<feature type="signal peptide" evidence="1">
    <location>
        <begin position="1"/>
        <end position="20"/>
    </location>
</feature>
<dbReference type="EnsemblMetazoa" id="BGLB005638-RB">
    <property type="protein sequence ID" value="BGLB005638-PB"/>
    <property type="gene ID" value="BGLB005638"/>
</dbReference>
<name>A0A2C9JP64_BIOGL</name>
<evidence type="ECO:0000313" key="3">
    <source>
        <dbReference type="Proteomes" id="UP000076420"/>
    </source>
</evidence>
<protein>
    <recommendedName>
        <fullName evidence="4">Ig-like domain-containing protein</fullName>
    </recommendedName>
</protein>